<evidence type="ECO:0000256" key="1">
    <source>
        <dbReference type="SAM" id="Phobius"/>
    </source>
</evidence>
<comment type="caution">
    <text evidence="2">The sequence shown here is derived from an EMBL/GenBank/DDBJ whole genome shotgun (WGS) entry which is preliminary data.</text>
</comment>
<organism evidence="2 3">
    <name type="scientific">Helicobacter pylori NQ4200</name>
    <dbReference type="NCBI Taxonomy" id="992024"/>
    <lineage>
        <taxon>Bacteria</taxon>
        <taxon>Pseudomonadati</taxon>
        <taxon>Campylobacterota</taxon>
        <taxon>Epsilonproteobacteria</taxon>
        <taxon>Campylobacterales</taxon>
        <taxon>Helicobacteraceae</taxon>
        <taxon>Helicobacter</taxon>
    </lineage>
</organism>
<proteinExistence type="predicted"/>
<dbReference type="Proteomes" id="UP000003358">
    <property type="component" value="Unassembled WGS sequence"/>
</dbReference>
<keyword evidence="1" id="KW-0812">Transmembrane</keyword>
<keyword evidence="1" id="KW-0472">Membrane</keyword>
<sequence length="56" mass="6433">METPSKKDRWNESKGRKNGLQSVFQTICSDLGFLLFFDPFFDFTAFCGIIFLNSST</sequence>
<evidence type="ECO:0000313" key="2">
    <source>
        <dbReference type="EMBL" id="EJB29792.1"/>
    </source>
</evidence>
<evidence type="ECO:0000313" key="3">
    <source>
        <dbReference type="Proteomes" id="UP000003358"/>
    </source>
</evidence>
<feature type="transmembrane region" description="Helical" evidence="1">
    <location>
        <begin position="31"/>
        <end position="52"/>
    </location>
</feature>
<dbReference type="EMBL" id="AKNS01000005">
    <property type="protein sequence ID" value="EJB29792.1"/>
    <property type="molecule type" value="Genomic_DNA"/>
</dbReference>
<reference evidence="2 3" key="1">
    <citation type="journal article" date="2013" name="Pathog. Dis.">
        <title>Genome sequences of 65 Helicobacter pylori strains isolated from asymptomatic individuals and patients with gastric cancer, peptic ulcer disease, or gastritis.</title>
        <authorList>
            <person name="Blanchard T.G."/>
            <person name="Czinn S.J."/>
            <person name="Correa P."/>
            <person name="Nakazawa T."/>
            <person name="Keelan M."/>
            <person name="Morningstar L."/>
            <person name="Santana-Cruz I."/>
            <person name="Maroo A."/>
            <person name="McCracken C."/>
            <person name="Shefchek K."/>
            <person name="Daugherty S."/>
            <person name="Song Y."/>
            <person name="Fraser C.M."/>
            <person name="Fricke W.F."/>
        </authorList>
    </citation>
    <scope>NUCLEOTIDE SEQUENCE [LARGE SCALE GENOMIC DNA]</scope>
    <source>
        <strain evidence="2 3">NQ4200</strain>
    </source>
</reference>
<keyword evidence="1" id="KW-1133">Transmembrane helix</keyword>
<dbReference type="AlphaFoldDB" id="J0IX17"/>
<gene>
    <name evidence="2" type="ORF">HPNQ4200_0931</name>
</gene>
<accession>J0IX17</accession>
<protein>
    <submittedName>
        <fullName evidence="2">Uncharacterized protein</fullName>
    </submittedName>
</protein>
<name>J0IX17_HELPX</name>